<accession>A0A923NHG7</accession>
<evidence type="ECO:0000313" key="3">
    <source>
        <dbReference type="Proteomes" id="UP000644115"/>
    </source>
</evidence>
<gene>
    <name evidence="2" type="ORF">H8876_09180</name>
</gene>
<dbReference type="EMBL" id="JACRWC010000109">
    <property type="protein sequence ID" value="MBC6000170.1"/>
    <property type="molecule type" value="Genomic_DNA"/>
</dbReference>
<protein>
    <submittedName>
        <fullName evidence="2">Uncharacterized protein</fullName>
    </submittedName>
</protein>
<name>A0A923NHG7_9FIRM</name>
<sequence length="108" mass="11774">MKINGTEYTMPELNFNTMCKLEDMGVSLTEMDQKVLTTVRGFLALAMDDDMEKAGMEIEQHLASGGSLDPLMESINKAVNESGFFRALSQSQEKGNAASTETSGEKTV</sequence>
<dbReference type="AlphaFoldDB" id="A0A923NHG7"/>
<organism evidence="2 3">
    <name type="scientific">Lentihominibacter faecis</name>
    <dbReference type="NCBI Taxonomy" id="2764712"/>
    <lineage>
        <taxon>Bacteria</taxon>
        <taxon>Bacillati</taxon>
        <taxon>Bacillota</taxon>
        <taxon>Clostridia</taxon>
        <taxon>Peptostreptococcales</taxon>
        <taxon>Anaerovoracaceae</taxon>
        <taxon>Lentihominibacter</taxon>
    </lineage>
</organism>
<evidence type="ECO:0000256" key="1">
    <source>
        <dbReference type="SAM" id="MobiDB-lite"/>
    </source>
</evidence>
<evidence type="ECO:0000313" key="2">
    <source>
        <dbReference type="EMBL" id="MBC6000170.1"/>
    </source>
</evidence>
<reference evidence="2" key="1">
    <citation type="submission" date="2020-08" db="EMBL/GenBank/DDBJ databases">
        <authorList>
            <person name="Liu C."/>
            <person name="Sun Q."/>
        </authorList>
    </citation>
    <scope>NUCLEOTIDE SEQUENCE</scope>
    <source>
        <strain evidence="2">BX16</strain>
    </source>
</reference>
<dbReference type="RefSeq" id="WP_249287491.1">
    <property type="nucleotide sequence ID" value="NZ_JACRWC010000109.1"/>
</dbReference>
<proteinExistence type="predicted"/>
<keyword evidence="3" id="KW-1185">Reference proteome</keyword>
<comment type="caution">
    <text evidence="2">The sequence shown here is derived from an EMBL/GenBank/DDBJ whole genome shotgun (WGS) entry which is preliminary data.</text>
</comment>
<feature type="region of interest" description="Disordered" evidence="1">
    <location>
        <begin position="89"/>
        <end position="108"/>
    </location>
</feature>
<dbReference type="Proteomes" id="UP000644115">
    <property type="component" value="Unassembled WGS sequence"/>
</dbReference>
<feature type="compositionally biased region" description="Polar residues" evidence="1">
    <location>
        <begin position="89"/>
        <end position="102"/>
    </location>
</feature>